<dbReference type="RefSeq" id="WP_231488770.1">
    <property type="nucleotide sequence ID" value="NZ_BAAAZO010000012.1"/>
</dbReference>
<dbReference type="CDD" id="cd11354">
    <property type="entry name" value="AmyAc_bac_CMD_like"/>
    <property type="match status" value="1"/>
</dbReference>
<evidence type="ECO:0000256" key="2">
    <source>
        <dbReference type="ARBA" id="ARBA00023295"/>
    </source>
</evidence>
<dbReference type="SUPFAM" id="SSF51445">
    <property type="entry name" value="(Trans)glycosidases"/>
    <property type="match status" value="1"/>
</dbReference>
<dbReference type="EMBL" id="BAAAZO010000012">
    <property type="protein sequence ID" value="GAA3635734.1"/>
    <property type="molecule type" value="Genomic_DNA"/>
</dbReference>
<keyword evidence="5" id="KW-1185">Reference proteome</keyword>
<dbReference type="Pfam" id="PF11941">
    <property type="entry name" value="DUF3459"/>
    <property type="match status" value="1"/>
</dbReference>
<evidence type="ECO:0000313" key="4">
    <source>
        <dbReference type="EMBL" id="GAA3635734.1"/>
    </source>
</evidence>
<dbReference type="PANTHER" id="PTHR10357:SF210">
    <property type="entry name" value="MALTODEXTRIN GLUCOSIDASE"/>
    <property type="match status" value="1"/>
</dbReference>
<dbReference type="SUPFAM" id="SSF51011">
    <property type="entry name" value="Glycosyl hydrolase domain"/>
    <property type="match status" value="1"/>
</dbReference>
<evidence type="ECO:0000256" key="1">
    <source>
        <dbReference type="ARBA" id="ARBA00022801"/>
    </source>
</evidence>
<keyword evidence="2" id="KW-0326">Glycosidase</keyword>
<accession>A0ABP7ALT6</accession>
<dbReference type="InterPro" id="IPR022567">
    <property type="entry name" value="DUF3459"/>
</dbReference>
<dbReference type="Pfam" id="PF00128">
    <property type="entry name" value="Alpha-amylase"/>
    <property type="match status" value="1"/>
</dbReference>
<sequence length="432" mass="48665">MPGWVDNVIWWHVYPIGFLGADARGAERAPVRTLRDLTVWLDYLVELGANGLALGPVFRSSTHGYDTLDYLSIDERLGDRADFDTLVAECRRRGVRVLLDGVFNHVGPDFPRLQAARAGDADAARWFVRDEKTGELGTFEGHSGLIALNHAEPQVVIFVAAVMNHWLDAGADGWRLDAAYTVPRSFWGQVLPAVRERHPEAYIVGEVIHGDYPGIVRESGMDSLTQYELWKAIWSSVNDRNLFELSWALKRHCEMLQTFVPMTFTGNHDVTRIASRIDDERHLPHTIVLLLTLPGTPSVYYGDEQGFRGVKEDRAGGDDAVRPPFPAEGPSDLAPFGWDLYRLHQLLIGFRRRNAWLRRAEVEVRRLTNHFLSYECRSGAEHLVVAVNLGDSPESVELPPGEYSVFDSTADRSDRISARLTVPAHRWAIAHR</sequence>
<comment type="caution">
    <text evidence="4">The sequence shown here is derived from an EMBL/GenBank/DDBJ whole genome shotgun (WGS) entry which is preliminary data.</text>
</comment>
<protein>
    <submittedName>
        <fullName evidence="4">Alpha-amylase family protein</fullName>
    </submittedName>
</protein>
<dbReference type="Gene3D" id="3.20.20.80">
    <property type="entry name" value="Glycosidases"/>
    <property type="match status" value="1"/>
</dbReference>
<name>A0ABP7ALT6_9ACTN</name>
<reference evidence="5" key="1">
    <citation type="journal article" date="2019" name="Int. J. Syst. Evol. Microbiol.">
        <title>The Global Catalogue of Microorganisms (GCM) 10K type strain sequencing project: providing services to taxonomists for standard genome sequencing and annotation.</title>
        <authorList>
            <consortium name="The Broad Institute Genomics Platform"/>
            <consortium name="The Broad Institute Genome Sequencing Center for Infectious Disease"/>
            <person name="Wu L."/>
            <person name="Ma J."/>
        </authorList>
    </citation>
    <scope>NUCLEOTIDE SEQUENCE [LARGE SCALE GENOMIC DNA]</scope>
    <source>
        <strain evidence="5">JCM 16902</strain>
    </source>
</reference>
<dbReference type="InterPro" id="IPR017853">
    <property type="entry name" value="GH"/>
</dbReference>
<evidence type="ECO:0000313" key="5">
    <source>
        <dbReference type="Proteomes" id="UP001501074"/>
    </source>
</evidence>
<proteinExistence type="predicted"/>
<gene>
    <name evidence="4" type="ORF">GCM10022223_62720</name>
</gene>
<dbReference type="PANTHER" id="PTHR10357">
    <property type="entry name" value="ALPHA-AMYLASE FAMILY MEMBER"/>
    <property type="match status" value="1"/>
</dbReference>
<feature type="domain" description="Glycosyl hydrolase family 13 catalytic" evidence="3">
    <location>
        <begin position="12"/>
        <end position="351"/>
    </location>
</feature>
<dbReference type="Proteomes" id="UP001501074">
    <property type="component" value="Unassembled WGS sequence"/>
</dbReference>
<dbReference type="InterPro" id="IPR006047">
    <property type="entry name" value="GH13_cat_dom"/>
</dbReference>
<organism evidence="4 5">
    <name type="scientific">Kineosporia mesophila</name>
    <dbReference type="NCBI Taxonomy" id="566012"/>
    <lineage>
        <taxon>Bacteria</taxon>
        <taxon>Bacillati</taxon>
        <taxon>Actinomycetota</taxon>
        <taxon>Actinomycetes</taxon>
        <taxon>Kineosporiales</taxon>
        <taxon>Kineosporiaceae</taxon>
        <taxon>Kineosporia</taxon>
    </lineage>
</organism>
<keyword evidence="1" id="KW-0378">Hydrolase</keyword>
<dbReference type="SMART" id="SM00642">
    <property type="entry name" value="Aamy"/>
    <property type="match status" value="1"/>
</dbReference>
<evidence type="ECO:0000259" key="3">
    <source>
        <dbReference type="SMART" id="SM00642"/>
    </source>
</evidence>